<dbReference type="AlphaFoldDB" id="A0A2T2WQ36"/>
<dbReference type="NCBIfam" id="TIGR04113">
    <property type="entry name" value="cas_csx17"/>
    <property type="match status" value="1"/>
</dbReference>
<evidence type="ECO:0000313" key="1">
    <source>
        <dbReference type="EMBL" id="PSR24351.1"/>
    </source>
</evidence>
<evidence type="ECO:0000313" key="2">
    <source>
        <dbReference type="Proteomes" id="UP000242705"/>
    </source>
</evidence>
<dbReference type="Proteomes" id="UP000242705">
    <property type="component" value="Unassembled WGS sequence"/>
</dbReference>
<reference evidence="1 2" key="1">
    <citation type="journal article" date="2014" name="BMC Genomics">
        <title>Comparison of environmental and isolate Sulfobacillus genomes reveals diverse carbon, sulfur, nitrogen, and hydrogen metabolisms.</title>
        <authorList>
            <person name="Justice N.B."/>
            <person name="Norman A."/>
            <person name="Brown C.T."/>
            <person name="Singh A."/>
            <person name="Thomas B.C."/>
            <person name="Banfield J.F."/>
        </authorList>
    </citation>
    <scope>NUCLEOTIDE SEQUENCE [LARGE SCALE GENOMIC DNA]</scope>
    <source>
        <strain evidence="1">AMDSBA5</strain>
    </source>
</reference>
<name>A0A2T2WQ36_SULTH</name>
<gene>
    <name evidence="1" type="primary">csx17</name>
    <name evidence="1" type="ORF">C7B47_15020</name>
</gene>
<dbReference type="EMBL" id="PXYX01000057">
    <property type="protein sequence ID" value="PSR24351.1"/>
    <property type="molecule type" value="Genomic_DNA"/>
</dbReference>
<proteinExistence type="predicted"/>
<dbReference type="InterPro" id="IPR026483">
    <property type="entry name" value="Cas_Csx17"/>
</dbReference>
<organism evidence="1 2">
    <name type="scientific">Sulfobacillus thermosulfidooxidans</name>
    <dbReference type="NCBI Taxonomy" id="28034"/>
    <lineage>
        <taxon>Bacteria</taxon>
        <taxon>Bacillati</taxon>
        <taxon>Bacillota</taxon>
        <taxon>Clostridia</taxon>
        <taxon>Eubacteriales</taxon>
        <taxon>Clostridiales Family XVII. Incertae Sedis</taxon>
        <taxon>Sulfobacillus</taxon>
    </lineage>
</organism>
<sequence length="739" mass="82792">MVHFGWPGMRLWCALRIGEPREGRLNPVNIELTGCAPTPLVNYLKALGVLRLVAEQKDSDVRGYWQGTRFLLEAAWGSENLEQFLLYEYRPTPITAPWNGGSGYYPKDNRDYLDAVRGSKAERLQTLRQTIERAYDIVDEMQLRNKPSSTEKNTLLLLCRNRFPDVAVQWLDAAVVLTDDGLKLPPLLGTGGNDGRFEFTTNFLKHLIAVMNVDDGRPTVQSAGWLEAALWGACRPAFVKGPIGQFHPGLAGGPNSRQGFDGEGLVNPWDYLLALEGALMFAAHVTYRLGTHAQWLSYPFTVASVGAGEGSLVLSDEQSARAEMWLPIWERPATFGELSHVLAEGRVRVGKHRARSGLDFSRACVSLGVDRGITAFQRYGFLKRAGKSYLATPLERVSVARNRRADILTDLNKGYWLEKAQRYARTSSAPTHFQKGLSRVESLMMTVYQKPSPAGVQKLLAALGQLNWMVSRSKDVREHVPPIRLSSGWIASAYDGTWPFRVALGIASIWHPQVGGFRQYMTSVNEEGEWDSDGLLRTVWIPGKLLASLVQVLHRRLMDWARLVSDDHQADRTRSPGIFDGLFKTSLSDVLAFIAEDWWDDRIESLLYGLSLVDFRHVVRDFWEEFDESGPIPLTYQALRLLLTTNLRDWIPDKDADPLWKIPSDISGLLKAGRIAQAAEDALRQLSWRGYASGFHGRRHGPLFVPEASRLSAALIVPLSRKATVRMAERLQGVALDDM</sequence>
<accession>A0A2T2WQ36</accession>
<comment type="caution">
    <text evidence="1">The sequence shown here is derived from an EMBL/GenBank/DDBJ whole genome shotgun (WGS) entry which is preliminary data.</text>
</comment>
<protein>
    <submittedName>
        <fullName evidence="1">Type I-U CRISPR-associated protein Csx17</fullName>
    </submittedName>
</protein>